<gene>
    <name evidence="12" type="ORF">O181_012496</name>
</gene>
<evidence type="ECO:0000256" key="3">
    <source>
        <dbReference type="ARBA" id="ARBA00022448"/>
    </source>
</evidence>
<evidence type="ECO:0000256" key="8">
    <source>
        <dbReference type="ARBA" id="ARBA00034651"/>
    </source>
</evidence>
<dbReference type="GO" id="GO:0015254">
    <property type="term" value="F:glycerol channel activity"/>
    <property type="evidence" value="ECO:0007669"/>
    <property type="project" value="TreeGrafter"/>
</dbReference>
<evidence type="ECO:0000256" key="9">
    <source>
        <dbReference type="RuleBase" id="RU000477"/>
    </source>
</evidence>
<comment type="caution">
    <text evidence="12">The sequence shown here is derived from an EMBL/GenBank/DDBJ whole genome shotgun (WGS) entry which is preliminary data.</text>
</comment>
<evidence type="ECO:0000256" key="5">
    <source>
        <dbReference type="ARBA" id="ARBA00022737"/>
    </source>
</evidence>
<dbReference type="GO" id="GO:0005886">
    <property type="term" value="C:plasma membrane"/>
    <property type="evidence" value="ECO:0007669"/>
    <property type="project" value="TreeGrafter"/>
</dbReference>
<evidence type="ECO:0000256" key="7">
    <source>
        <dbReference type="ARBA" id="ARBA00023136"/>
    </source>
</evidence>
<dbReference type="GO" id="GO:0015250">
    <property type="term" value="F:water channel activity"/>
    <property type="evidence" value="ECO:0007669"/>
    <property type="project" value="TreeGrafter"/>
</dbReference>
<keyword evidence="3 9" id="KW-0813">Transport</keyword>
<dbReference type="PANTHER" id="PTHR43829:SF9">
    <property type="entry name" value="AQUAPORIN-9"/>
    <property type="match status" value="1"/>
</dbReference>
<keyword evidence="6 11" id="KW-1133">Transmembrane helix</keyword>
<evidence type="ECO:0000256" key="4">
    <source>
        <dbReference type="ARBA" id="ARBA00022692"/>
    </source>
</evidence>
<evidence type="ECO:0000313" key="12">
    <source>
        <dbReference type="EMBL" id="MBW0472781.1"/>
    </source>
</evidence>
<feature type="transmembrane region" description="Helical" evidence="11">
    <location>
        <begin position="204"/>
        <end position="224"/>
    </location>
</feature>
<keyword evidence="7 11" id="KW-0472">Membrane</keyword>
<comment type="catalytic activity">
    <reaction evidence="8">
        <text>H2O(in) = H2O(out)</text>
        <dbReference type="Rhea" id="RHEA:29667"/>
        <dbReference type="ChEBI" id="CHEBI:15377"/>
    </reaction>
</comment>
<dbReference type="InterPro" id="IPR022357">
    <property type="entry name" value="MIP_CS"/>
</dbReference>
<feature type="transmembrane region" description="Helical" evidence="11">
    <location>
        <begin position="342"/>
        <end position="365"/>
    </location>
</feature>
<evidence type="ECO:0000256" key="11">
    <source>
        <dbReference type="SAM" id="Phobius"/>
    </source>
</evidence>
<evidence type="ECO:0008006" key="14">
    <source>
        <dbReference type="Google" id="ProtNLM"/>
    </source>
</evidence>
<comment type="similarity">
    <text evidence="2 9">Belongs to the MIP/aquaporin (TC 1.A.8) family.</text>
</comment>
<dbReference type="PRINTS" id="PR00783">
    <property type="entry name" value="MINTRINSICP"/>
</dbReference>
<dbReference type="FunFam" id="1.20.1080.10:FF:000027">
    <property type="entry name" value="MIP aquaporin"/>
    <property type="match status" value="1"/>
</dbReference>
<proteinExistence type="inferred from homology"/>
<feature type="compositionally biased region" description="Polar residues" evidence="10">
    <location>
        <begin position="430"/>
        <end position="440"/>
    </location>
</feature>
<keyword evidence="4 9" id="KW-0812">Transmembrane</keyword>
<feature type="transmembrane region" description="Helical" evidence="11">
    <location>
        <begin position="290"/>
        <end position="314"/>
    </location>
</feature>
<dbReference type="AlphaFoldDB" id="A0A9Q3GMD2"/>
<dbReference type="PROSITE" id="PS00221">
    <property type="entry name" value="MIP"/>
    <property type="match status" value="1"/>
</dbReference>
<evidence type="ECO:0000256" key="10">
    <source>
        <dbReference type="SAM" id="MobiDB-lite"/>
    </source>
</evidence>
<feature type="region of interest" description="Disordered" evidence="10">
    <location>
        <begin position="84"/>
        <end position="104"/>
    </location>
</feature>
<dbReference type="NCBIfam" id="TIGR00861">
    <property type="entry name" value="MIP"/>
    <property type="match status" value="1"/>
</dbReference>
<dbReference type="SUPFAM" id="SSF81338">
    <property type="entry name" value="Aquaporin-like"/>
    <property type="match status" value="1"/>
</dbReference>
<feature type="region of interest" description="Disordered" evidence="10">
    <location>
        <begin position="417"/>
        <end position="446"/>
    </location>
</feature>
<dbReference type="Gene3D" id="1.20.1080.10">
    <property type="entry name" value="Glycerol uptake facilitator protein"/>
    <property type="match status" value="1"/>
</dbReference>
<evidence type="ECO:0000313" key="13">
    <source>
        <dbReference type="Proteomes" id="UP000765509"/>
    </source>
</evidence>
<protein>
    <recommendedName>
        <fullName evidence="14">Aquaporin</fullName>
    </recommendedName>
</protein>
<dbReference type="PANTHER" id="PTHR43829">
    <property type="entry name" value="AQUAPORIN OR AQUAGLYCEROPORIN RELATED"/>
    <property type="match status" value="1"/>
</dbReference>
<evidence type="ECO:0000256" key="1">
    <source>
        <dbReference type="ARBA" id="ARBA00004141"/>
    </source>
</evidence>
<accession>A0A9Q3GMD2</accession>
<feature type="transmembrane region" description="Helical" evidence="11">
    <location>
        <begin position="119"/>
        <end position="137"/>
    </location>
</feature>
<dbReference type="Proteomes" id="UP000765509">
    <property type="component" value="Unassembled WGS sequence"/>
</dbReference>
<keyword evidence="13" id="KW-1185">Reference proteome</keyword>
<dbReference type="InterPro" id="IPR050363">
    <property type="entry name" value="MIP/Aquaporin"/>
</dbReference>
<evidence type="ECO:0000256" key="2">
    <source>
        <dbReference type="ARBA" id="ARBA00006175"/>
    </source>
</evidence>
<feature type="region of interest" description="Disordered" evidence="10">
    <location>
        <begin position="1"/>
        <end position="27"/>
    </location>
</feature>
<dbReference type="Pfam" id="PF00230">
    <property type="entry name" value="MIP"/>
    <property type="match status" value="1"/>
</dbReference>
<feature type="transmembrane region" description="Helical" evidence="11">
    <location>
        <begin position="157"/>
        <end position="183"/>
    </location>
</feature>
<sequence length="446" mass="48570">MAATPVFPLSRSRSPSESGSSAKSVILNTPKDNNIALGIHAPHLAHHEEENLISADKSQPQGALLPELALRSPRSVLTHQRQIPPHLLSGLPPPPPDASEKQQEASEGLVIRFKRATRVFWAEFFGTAVLALFGTAVNNQVALSNSTLVSSSPAGAYISVSFGWALAVSLGVYVSGGISGGHINPAITLAMAAFRGFPWYRVPIYWLAQITGAVFGAALVYWNYSTAINLFEGGGGARTIAKSGGLFFTNPLPYVSNAKCFYNEALMTALLMIFVVAVGDEGNTAPPKNLGPLVVFWVVFGLASTLGMQTSFALNPARDFGPRLVTWFAGYGGDVWSVRDHYWFWVAILGPMFGAITGCFIYDFFLATEKVTGCSLHKSKNFGLVWKKIRDITPLKDPEQSNLTRFERRRPSRANYLSGRRNKSDENDSNFDSARTSSHRYANIPH</sequence>
<dbReference type="InterPro" id="IPR000425">
    <property type="entry name" value="MIP"/>
</dbReference>
<evidence type="ECO:0000256" key="6">
    <source>
        <dbReference type="ARBA" id="ARBA00022989"/>
    </source>
</evidence>
<feature type="compositionally biased region" description="Low complexity" evidence="10">
    <location>
        <begin position="10"/>
        <end position="24"/>
    </location>
</feature>
<name>A0A9Q3GMD2_9BASI</name>
<dbReference type="PRINTS" id="PR02019">
    <property type="entry name" value="AQUAPORIN7"/>
</dbReference>
<organism evidence="12 13">
    <name type="scientific">Austropuccinia psidii MF-1</name>
    <dbReference type="NCBI Taxonomy" id="1389203"/>
    <lineage>
        <taxon>Eukaryota</taxon>
        <taxon>Fungi</taxon>
        <taxon>Dikarya</taxon>
        <taxon>Basidiomycota</taxon>
        <taxon>Pucciniomycotina</taxon>
        <taxon>Pucciniomycetes</taxon>
        <taxon>Pucciniales</taxon>
        <taxon>Sphaerophragmiaceae</taxon>
        <taxon>Austropuccinia</taxon>
    </lineage>
</organism>
<feature type="transmembrane region" description="Helical" evidence="11">
    <location>
        <begin position="261"/>
        <end position="278"/>
    </location>
</feature>
<dbReference type="CDD" id="cd00333">
    <property type="entry name" value="MIP"/>
    <property type="match status" value="1"/>
</dbReference>
<comment type="subcellular location">
    <subcellularLocation>
        <location evidence="1">Membrane</location>
        <topology evidence="1">Multi-pass membrane protein</topology>
    </subcellularLocation>
</comment>
<dbReference type="OrthoDB" id="3222at2759"/>
<reference evidence="12" key="1">
    <citation type="submission" date="2021-03" db="EMBL/GenBank/DDBJ databases">
        <title>Draft genome sequence of rust myrtle Austropuccinia psidii MF-1, a brazilian biotype.</title>
        <authorList>
            <person name="Quecine M.C."/>
            <person name="Pachon D.M.R."/>
            <person name="Bonatelli M.L."/>
            <person name="Correr F.H."/>
            <person name="Franceschini L.M."/>
            <person name="Leite T.F."/>
            <person name="Margarido G.R.A."/>
            <person name="Almeida C.A."/>
            <person name="Ferrarezi J.A."/>
            <person name="Labate C.A."/>
        </authorList>
    </citation>
    <scope>NUCLEOTIDE SEQUENCE</scope>
    <source>
        <strain evidence="12">MF-1</strain>
    </source>
</reference>
<dbReference type="EMBL" id="AVOT02003199">
    <property type="protein sequence ID" value="MBW0472781.1"/>
    <property type="molecule type" value="Genomic_DNA"/>
</dbReference>
<keyword evidence="5" id="KW-0677">Repeat</keyword>
<dbReference type="InterPro" id="IPR023271">
    <property type="entry name" value="Aquaporin-like"/>
</dbReference>